<dbReference type="PANTHER" id="PTHR28136">
    <property type="entry name" value="NUCLEUS EXPORT PROTEIN BRR6"/>
    <property type="match status" value="1"/>
</dbReference>
<evidence type="ECO:0000313" key="4">
    <source>
        <dbReference type="Proteomes" id="UP000559256"/>
    </source>
</evidence>
<sequence>MPESDRKPSPGILEAPLGFKFKQEIRIREDHANNASSRLHTAFSTLFPADSSALTQARAKLVQPVDVRYYQAAGYATQVFAFLLSITIPRAHTDARFGLCNVFLYVIWHLLAFLRLDIANSARLSYEDMKSKAAQCAVRYLENRCETPLPAVEEMCRAWQRCMNAQIGFTADAVEVIAGAANAFFGTLHFRALLAIAAVTVIYGIYCRTRSI</sequence>
<feature type="domain" description="Brl1/Brr6" evidence="2">
    <location>
        <begin position="86"/>
        <end position="208"/>
    </location>
</feature>
<keyword evidence="1" id="KW-1133">Transmembrane helix</keyword>
<feature type="transmembrane region" description="Helical" evidence="1">
    <location>
        <begin position="95"/>
        <end position="116"/>
    </location>
</feature>
<feature type="transmembrane region" description="Helical" evidence="1">
    <location>
        <begin position="188"/>
        <end position="206"/>
    </location>
</feature>
<dbReference type="GO" id="GO:0055088">
    <property type="term" value="P:lipid homeostasis"/>
    <property type="evidence" value="ECO:0007669"/>
    <property type="project" value="InterPro"/>
</dbReference>
<evidence type="ECO:0000313" key="3">
    <source>
        <dbReference type="EMBL" id="KAF5343772.1"/>
    </source>
</evidence>
<protein>
    <recommendedName>
        <fullName evidence="2">Brl1/Brr6 domain-containing protein</fullName>
    </recommendedName>
</protein>
<dbReference type="InterPro" id="IPR040202">
    <property type="entry name" value="Brl1/Brr6"/>
</dbReference>
<dbReference type="SMART" id="SM01042">
    <property type="entry name" value="Brr6_like_C_C"/>
    <property type="match status" value="1"/>
</dbReference>
<reference evidence="3 4" key="1">
    <citation type="journal article" date="2020" name="ISME J.">
        <title>Uncovering the hidden diversity of litter-decomposition mechanisms in mushroom-forming fungi.</title>
        <authorList>
            <person name="Floudas D."/>
            <person name="Bentzer J."/>
            <person name="Ahren D."/>
            <person name="Johansson T."/>
            <person name="Persson P."/>
            <person name="Tunlid A."/>
        </authorList>
    </citation>
    <scope>NUCLEOTIDE SEQUENCE [LARGE SCALE GENOMIC DNA]</scope>
    <source>
        <strain evidence="3 4">CBS 291.85</strain>
    </source>
</reference>
<evidence type="ECO:0000259" key="2">
    <source>
        <dbReference type="SMART" id="SM01042"/>
    </source>
</evidence>
<keyword evidence="1" id="KW-0472">Membrane</keyword>
<dbReference type="PANTHER" id="PTHR28136:SF1">
    <property type="entry name" value="NUCLEUS EXPORT PROTEIN BRL1"/>
    <property type="match status" value="1"/>
</dbReference>
<dbReference type="GO" id="GO:0031965">
    <property type="term" value="C:nuclear membrane"/>
    <property type="evidence" value="ECO:0007669"/>
    <property type="project" value="InterPro"/>
</dbReference>
<accession>A0A8H5CL27</accession>
<organism evidence="3 4">
    <name type="scientific">Tetrapyrgos nigripes</name>
    <dbReference type="NCBI Taxonomy" id="182062"/>
    <lineage>
        <taxon>Eukaryota</taxon>
        <taxon>Fungi</taxon>
        <taxon>Dikarya</taxon>
        <taxon>Basidiomycota</taxon>
        <taxon>Agaricomycotina</taxon>
        <taxon>Agaricomycetes</taxon>
        <taxon>Agaricomycetidae</taxon>
        <taxon>Agaricales</taxon>
        <taxon>Marasmiineae</taxon>
        <taxon>Marasmiaceae</taxon>
        <taxon>Tetrapyrgos</taxon>
    </lineage>
</organism>
<comment type="caution">
    <text evidence="3">The sequence shown here is derived from an EMBL/GenBank/DDBJ whole genome shotgun (WGS) entry which is preliminary data.</text>
</comment>
<proteinExistence type="predicted"/>
<dbReference type="GO" id="GO:0006998">
    <property type="term" value="P:nuclear envelope organization"/>
    <property type="evidence" value="ECO:0007669"/>
    <property type="project" value="InterPro"/>
</dbReference>
<evidence type="ECO:0000256" key="1">
    <source>
        <dbReference type="SAM" id="Phobius"/>
    </source>
</evidence>
<dbReference type="Proteomes" id="UP000559256">
    <property type="component" value="Unassembled WGS sequence"/>
</dbReference>
<keyword evidence="1" id="KW-0812">Transmembrane</keyword>
<dbReference type="AlphaFoldDB" id="A0A8H5CL27"/>
<dbReference type="InterPro" id="IPR018767">
    <property type="entry name" value="Brl1/Brr6_dom"/>
</dbReference>
<dbReference type="OrthoDB" id="5961at2759"/>
<gene>
    <name evidence="3" type="ORF">D9758_015342</name>
</gene>
<name>A0A8H5CL27_9AGAR</name>
<dbReference type="EMBL" id="JAACJM010000134">
    <property type="protein sequence ID" value="KAF5343772.1"/>
    <property type="molecule type" value="Genomic_DNA"/>
</dbReference>
<dbReference type="Pfam" id="PF10104">
    <property type="entry name" value="Brr6_like_C_C"/>
    <property type="match status" value="1"/>
</dbReference>
<keyword evidence="4" id="KW-1185">Reference proteome</keyword>